<reference evidence="2" key="2">
    <citation type="journal article" date="2015" name="Data Brief">
        <title>Shoot transcriptome of the giant reed, Arundo donax.</title>
        <authorList>
            <person name="Barrero R.A."/>
            <person name="Guerrero F.D."/>
            <person name="Moolhuijzen P."/>
            <person name="Goolsby J.A."/>
            <person name="Tidwell J."/>
            <person name="Bellgard S.E."/>
            <person name="Bellgard M.I."/>
        </authorList>
    </citation>
    <scope>NUCLEOTIDE SEQUENCE</scope>
    <source>
        <tissue evidence="2">Shoot tissue taken approximately 20 cm above the soil surface</tissue>
    </source>
</reference>
<organism evidence="2">
    <name type="scientific">Arundo donax</name>
    <name type="common">Giant reed</name>
    <name type="synonym">Donax arundinaceus</name>
    <dbReference type="NCBI Taxonomy" id="35708"/>
    <lineage>
        <taxon>Eukaryota</taxon>
        <taxon>Viridiplantae</taxon>
        <taxon>Streptophyta</taxon>
        <taxon>Embryophyta</taxon>
        <taxon>Tracheophyta</taxon>
        <taxon>Spermatophyta</taxon>
        <taxon>Magnoliopsida</taxon>
        <taxon>Liliopsida</taxon>
        <taxon>Poales</taxon>
        <taxon>Poaceae</taxon>
        <taxon>PACMAD clade</taxon>
        <taxon>Arundinoideae</taxon>
        <taxon>Arundineae</taxon>
        <taxon>Arundo</taxon>
    </lineage>
</organism>
<protein>
    <submittedName>
        <fullName evidence="2">Uncharacterized protein</fullName>
    </submittedName>
</protein>
<proteinExistence type="predicted"/>
<evidence type="ECO:0000256" key="1">
    <source>
        <dbReference type="SAM" id="MobiDB-lite"/>
    </source>
</evidence>
<feature type="compositionally biased region" description="Basic and acidic residues" evidence="1">
    <location>
        <begin position="11"/>
        <end position="22"/>
    </location>
</feature>
<reference evidence="2" key="1">
    <citation type="submission" date="2014-09" db="EMBL/GenBank/DDBJ databases">
        <authorList>
            <person name="Magalhaes I.L.F."/>
            <person name="Oliveira U."/>
            <person name="Santos F.R."/>
            <person name="Vidigal T.H.D.A."/>
            <person name="Brescovit A.D."/>
            <person name="Santos A.J."/>
        </authorList>
    </citation>
    <scope>NUCLEOTIDE SEQUENCE</scope>
    <source>
        <tissue evidence="2">Shoot tissue taken approximately 20 cm above the soil surface</tissue>
    </source>
</reference>
<dbReference type="EMBL" id="GBRH01182672">
    <property type="protein sequence ID" value="JAE15224.1"/>
    <property type="molecule type" value="Transcribed_RNA"/>
</dbReference>
<evidence type="ECO:0000313" key="2">
    <source>
        <dbReference type="EMBL" id="JAE15224.1"/>
    </source>
</evidence>
<sequence>MEKSNQNSMKKKNEEDTSDFSKPRFFSHTALELIQ</sequence>
<name>A0A0A9FVH2_ARUDO</name>
<feature type="region of interest" description="Disordered" evidence="1">
    <location>
        <begin position="1"/>
        <end position="35"/>
    </location>
</feature>
<dbReference type="AlphaFoldDB" id="A0A0A9FVH2"/>
<accession>A0A0A9FVH2</accession>